<dbReference type="EMBL" id="MU007021">
    <property type="protein sequence ID" value="KAF2433389.1"/>
    <property type="molecule type" value="Genomic_DNA"/>
</dbReference>
<proteinExistence type="predicted"/>
<accession>A0A9P4NW38</accession>
<name>A0A9P4NW38_9PEZI</name>
<comment type="caution">
    <text evidence="1">The sequence shown here is derived from an EMBL/GenBank/DDBJ whole genome shotgun (WGS) entry which is preliminary data.</text>
</comment>
<reference evidence="1" key="1">
    <citation type="journal article" date="2020" name="Stud. Mycol.">
        <title>101 Dothideomycetes genomes: a test case for predicting lifestyles and emergence of pathogens.</title>
        <authorList>
            <person name="Haridas S."/>
            <person name="Albert R."/>
            <person name="Binder M."/>
            <person name="Bloem J."/>
            <person name="Labutti K."/>
            <person name="Salamov A."/>
            <person name="Andreopoulos B."/>
            <person name="Baker S."/>
            <person name="Barry K."/>
            <person name="Bills G."/>
            <person name="Bluhm B."/>
            <person name="Cannon C."/>
            <person name="Castanera R."/>
            <person name="Culley D."/>
            <person name="Daum C."/>
            <person name="Ezra D."/>
            <person name="Gonzalez J."/>
            <person name="Henrissat B."/>
            <person name="Kuo A."/>
            <person name="Liang C."/>
            <person name="Lipzen A."/>
            <person name="Lutzoni F."/>
            <person name="Magnuson J."/>
            <person name="Mondo S."/>
            <person name="Nolan M."/>
            <person name="Ohm R."/>
            <person name="Pangilinan J."/>
            <person name="Park H.-J."/>
            <person name="Ramirez L."/>
            <person name="Alfaro M."/>
            <person name="Sun H."/>
            <person name="Tritt A."/>
            <person name="Yoshinaga Y."/>
            <person name="Zwiers L.-H."/>
            <person name="Turgeon B."/>
            <person name="Goodwin S."/>
            <person name="Spatafora J."/>
            <person name="Crous P."/>
            <person name="Grigoriev I."/>
        </authorList>
    </citation>
    <scope>NUCLEOTIDE SEQUENCE</scope>
    <source>
        <strain evidence="1">CBS 130266</strain>
    </source>
</reference>
<protein>
    <submittedName>
        <fullName evidence="1">Uncharacterized protein</fullName>
    </submittedName>
</protein>
<sequence>MHVPWSTFKGLAAFVRSCPRLQILGLAAPYRCESGALANTHIGNSGFNYSLGNLSDFSRFQSAISRNTEWLETLHILNWPAIDTTNPLLHHNHQVAKHIRNTCKGMLRDQAAALYELYEGHRKYPTITFGLNELHSPFWPGVLCFHKVVYRSAANSEIVIAQHVRYRDLLNDGLAVEMLEPVDFHDKTRRERYRLPFRHDDDEFEEEVMGFTPVTWGSGPFGR</sequence>
<dbReference type="Proteomes" id="UP000800235">
    <property type="component" value="Unassembled WGS sequence"/>
</dbReference>
<evidence type="ECO:0000313" key="1">
    <source>
        <dbReference type="EMBL" id="KAF2433389.1"/>
    </source>
</evidence>
<dbReference type="AlphaFoldDB" id="A0A9P4NW38"/>
<organism evidence="1 2">
    <name type="scientific">Tothia fuscella</name>
    <dbReference type="NCBI Taxonomy" id="1048955"/>
    <lineage>
        <taxon>Eukaryota</taxon>
        <taxon>Fungi</taxon>
        <taxon>Dikarya</taxon>
        <taxon>Ascomycota</taxon>
        <taxon>Pezizomycotina</taxon>
        <taxon>Dothideomycetes</taxon>
        <taxon>Pleosporomycetidae</taxon>
        <taxon>Venturiales</taxon>
        <taxon>Cylindrosympodiaceae</taxon>
        <taxon>Tothia</taxon>
    </lineage>
</organism>
<keyword evidence="2" id="KW-1185">Reference proteome</keyword>
<gene>
    <name evidence="1" type="ORF">EJ08DRAFT_77748</name>
</gene>
<evidence type="ECO:0000313" key="2">
    <source>
        <dbReference type="Proteomes" id="UP000800235"/>
    </source>
</evidence>